<dbReference type="Proteomes" id="UP000198517">
    <property type="component" value="Unassembled WGS sequence"/>
</dbReference>
<reference evidence="1 2" key="1">
    <citation type="submission" date="2016-10" db="EMBL/GenBank/DDBJ databases">
        <authorList>
            <person name="de Groot N.N."/>
        </authorList>
    </citation>
    <scope>NUCLEOTIDE SEQUENCE [LARGE SCALE GENOMIC DNA]</scope>
    <source>
        <strain evidence="1 2">DSM 24015</strain>
    </source>
</reference>
<dbReference type="OrthoDB" id="1270857at2"/>
<dbReference type="STRING" id="1071918.SAMN05421544_10644"/>
<sequence length="238" mass="27293">MKKNIFLGLLVIGLMSVSCRKDTYENVTKPIDISIQNEYDEKAIQQFLKDNYFDDRGKIVEFSSTDTNDDNEKPLSDYNPVTLPDGTVYIIRSDAQPDSGELVGEDDVINLMQSCYTYVATNEEGFIKLRSKYPFQNTIDGDGVPIKDPLFFHADEKMMKEMNVGKDYFEIKGFKEAIQNFKGFNLPDEAGYNLQGVIIVPSKSAFARSTNHYNYTGYSLQDRTFVFNFQIYKAQKRN</sequence>
<dbReference type="EMBL" id="FNAS01000006">
    <property type="protein sequence ID" value="SDE28077.1"/>
    <property type="molecule type" value="Genomic_DNA"/>
</dbReference>
<protein>
    <submittedName>
        <fullName evidence="1">Uncharacterized protein</fullName>
    </submittedName>
</protein>
<evidence type="ECO:0000313" key="2">
    <source>
        <dbReference type="Proteomes" id="UP000198517"/>
    </source>
</evidence>
<proteinExistence type="predicted"/>
<dbReference type="RefSeq" id="WP_092736326.1">
    <property type="nucleotide sequence ID" value="NZ_FNAS01000006.1"/>
</dbReference>
<name>A0A1G7BMB6_9FLAO</name>
<organism evidence="1 2">
    <name type="scientific">Riemerella columbipharyngis</name>
    <dbReference type="NCBI Taxonomy" id="1071918"/>
    <lineage>
        <taxon>Bacteria</taxon>
        <taxon>Pseudomonadati</taxon>
        <taxon>Bacteroidota</taxon>
        <taxon>Flavobacteriia</taxon>
        <taxon>Flavobacteriales</taxon>
        <taxon>Weeksellaceae</taxon>
        <taxon>Riemerella</taxon>
    </lineage>
</organism>
<evidence type="ECO:0000313" key="1">
    <source>
        <dbReference type="EMBL" id="SDE28077.1"/>
    </source>
</evidence>
<gene>
    <name evidence="1" type="ORF">SAMN05421544_10644</name>
</gene>
<dbReference type="PROSITE" id="PS51257">
    <property type="entry name" value="PROKAR_LIPOPROTEIN"/>
    <property type="match status" value="1"/>
</dbReference>
<dbReference type="AlphaFoldDB" id="A0A1G7BMB6"/>
<accession>A0A1G7BMB6</accession>
<keyword evidence="2" id="KW-1185">Reference proteome</keyword>